<evidence type="ECO:0000256" key="4">
    <source>
        <dbReference type="ARBA" id="ARBA00023027"/>
    </source>
</evidence>
<dbReference type="EC" id="1.8.1.8" evidence="1"/>
<keyword evidence="4" id="KW-0520">NAD</keyword>
<dbReference type="EMBL" id="CAXAMM010026347">
    <property type="protein sequence ID" value="CAK9058744.1"/>
    <property type="molecule type" value="Genomic_DNA"/>
</dbReference>
<feature type="non-terminal residue" evidence="8">
    <location>
        <position position="1"/>
    </location>
</feature>
<keyword evidence="2" id="KW-0677">Repeat</keyword>
<keyword evidence="9" id="KW-1185">Reference proteome</keyword>
<dbReference type="Proteomes" id="UP001642464">
    <property type="component" value="Unassembled WGS sequence"/>
</dbReference>
<sequence length="217" mass="24109">GCVMSQRAVETARQNAECTGHVVDPVARQKFEANPSAVPLSDSLSDSEAPPNCLVTYRNGAKEYVSEDILSGKVLGLLFGSNSPICYGFVRGLAKIYKAVKKEASDPFEVVYVSADTSRREFNRFVKSMPWLAVPFRDNAATFERFGVPMDVRTWPKLVIVSPDNQIKYNDATQLVQNCNEGKKPWAFGAILASAWNEAIIKRRFQTLFGAAWMPPH</sequence>
<dbReference type="InterPro" id="IPR036249">
    <property type="entry name" value="Thioredoxin-like_sf"/>
</dbReference>
<name>A0ABP0N782_9DINO</name>
<evidence type="ECO:0000256" key="5">
    <source>
        <dbReference type="ARBA" id="ARBA00047388"/>
    </source>
</evidence>
<comment type="caution">
    <text evidence="8">The sequence shown here is derived from an EMBL/GenBank/DDBJ whole genome shotgun (WGS) entry which is preliminary data.</text>
</comment>
<dbReference type="Pfam" id="PF13905">
    <property type="entry name" value="Thioredoxin_8"/>
    <property type="match status" value="1"/>
</dbReference>
<evidence type="ECO:0000313" key="8">
    <source>
        <dbReference type="EMBL" id="CAK9058744.1"/>
    </source>
</evidence>
<comment type="catalytic activity">
    <reaction evidence="5">
        <text>[protein]-dithiol + NAD(+) = [protein]-disulfide + NADH + H(+)</text>
        <dbReference type="Rhea" id="RHEA:18749"/>
        <dbReference type="Rhea" id="RHEA-COMP:10593"/>
        <dbReference type="Rhea" id="RHEA-COMP:10594"/>
        <dbReference type="ChEBI" id="CHEBI:15378"/>
        <dbReference type="ChEBI" id="CHEBI:29950"/>
        <dbReference type="ChEBI" id="CHEBI:50058"/>
        <dbReference type="ChEBI" id="CHEBI:57540"/>
        <dbReference type="ChEBI" id="CHEBI:57945"/>
        <dbReference type="EC" id="1.8.1.8"/>
    </reaction>
</comment>
<reference evidence="8 9" key="1">
    <citation type="submission" date="2024-02" db="EMBL/GenBank/DDBJ databases">
        <authorList>
            <person name="Chen Y."/>
            <person name="Shah S."/>
            <person name="Dougan E. K."/>
            <person name="Thang M."/>
            <person name="Chan C."/>
        </authorList>
    </citation>
    <scope>NUCLEOTIDE SEQUENCE [LARGE SCALE GENOMIC DNA]</scope>
</reference>
<evidence type="ECO:0000256" key="1">
    <source>
        <dbReference type="ARBA" id="ARBA00012612"/>
    </source>
</evidence>
<gene>
    <name evidence="8" type="ORF">SCF082_LOCUS31251</name>
</gene>
<evidence type="ECO:0000259" key="7">
    <source>
        <dbReference type="Pfam" id="PF13905"/>
    </source>
</evidence>
<keyword evidence="3" id="KW-0560">Oxidoreductase</keyword>
<dbReference type="InterPro" id="IPR052259">
    <property type="entry name" value="Nucleoredoxin-like"/>
</dbReference>
<evidence type="ECO:0000256" key="6">
    <source>
        <dbReference type="ARBA" id="ARBA00047804"/>
    </source>
</evidence>
<evidence type="ECO:0000313" key="9">
    <source>
        <dbReference type="Proteomes" id="UP001642464"/>
    </source>
</evidence>
<dbReference type="PANTHER" id="PTHR13871:SF96">
    <property type="entry name" value="THIOREDOXIN DOMAIN-CONTAINING PROTEIN"/>
    <property type="match status" value="1"/>
</dbReference>
<organism evidence="8 9">
    <name type="scientific">Durusdinium trenchii</name>
    <dbReference type="NCBI Taxonomy" id="1381693"/>
    <lineage>
        <taxon>Eukaryota</taxon>
        <taxon>Sar</taxon>
        <taxon>Alveolata</taxon>
        <taxon>Dinophyceae</taxon>
        <taxon>Suessiales</taxon>
        <taxon>Symbiodiniaceae</taxon>
        <taxon>Durusdinium</taxon>
    </lineage>
</organism>
<feature type="domain" description="Thioredoxin-like fold" evidence="7">
    <location>
        <begin position="72"/>
        <end position="167"/>
    </location>
</feature>
<dbReference type="SUPFAM" id="SSF52833">
    <property type="entry name" value="Thioredoxin-like"/>
    <property type="match status" value="1"/>
</dbReference>
<dbReference type="InterPro" id="IPR012336">
    <property type="entry name" value="Thioredoxin-like_fold"/>
</dbReference>
<evidence type="ECO:0000256" key="2">
    <source>
        <dbReference type="ARBA" id="ARBA00022737"/>
    </source>
</evidence>
<evidence type="ECO:0000256" key="3">
    <source>
        <dbReference type="ARBA" id="ARBA00023002"/>
    </source>
</evidence>
<dbReference type="PANTHER" id="PTHR13871">
    <property type="entry name" value="THIOREDOXIN"/>
    <property type="match status" value="1"/>
</dbReference>
<accession>A0ABP0N782</accession>
<dbReference type="Gene3D" id="3.40.30.10">
    <property type="entry name" value="Glutaredoxin"/>
    <property type="match status" value="1"/>
</dbReference>
<proteinExistence type="predicted"/>
<protein>
    <recommendedName>
        <fullName evidence="1">protein-disulfide reductase</fullName>
        <ecNumber evidence="1">1.8.1.8</ecNumber>
    </recommendedName>
</protein>
<comment type="catalytic activity">
    <reaction evidence="6">
        <text>[protein]-dithiol + NADP(+) = [protein]-disulfide + NADPH + H(+)</text>
        <dbReference type="Rhea" id="RHEA:18753"/>
        <dbReference type="Rhea" id="RHEA-COMP:10593"/>
        <dbReference type="Rhea" id="RHEA-COMP:10594"/>
        <dbReference type="ChEBI" id="CHEBI:15378"/>
        <dbReference type="ChEBI" id="CHEBI:29950"/>
        <dbReference type="ChEBI" id="CHEBI:50058"/>
        <dbReference type="ChEBI" id="CHEBI:57783"/>
        <dbReference type="ChEBI" id="CHEBI:58349"/>
        <dbReference type="EC" id="1.8.1.8"/>
    </reaction>
</comment>